<sequence>MNYLISPNFYSAINLLLQNAQPHNMKYWNDLILNLFAYIIANQEVMELFVKPNYSPLLEQYAKLVVSNIDDQPEQYLQLFSYCNSIQLFNQFYSTNQALLKLIIDFISECITTYTTDSTKTDILFTISNSFEVMSQEIANKFSQMFDDLIVKRFVSISNPETSLSNSIYILANLQAKNVVLTIFNYISKKLPQFIVSEDDQISYLSFRLSTLLLEYTNPRLHEKYSGRVSSDFTNLLRANWFVNTDTTEILEVVRMNVAKSELEEGIVNWDIEELLLSVKKILIDLLDKEEKVFCACIEFVTELAANKDNCVSFYTLSSECENGMYNSIKELCLTVARRIGNRPSTVDQLKQAYSKLSENNYEDDSEGLLFRKIVLIIEFLKELNAISNVKNSFRMSYLE</sequence>
<keyword evidence="2" id="KW-1185">Reference proteome</keyword>
<accession>A2F141</accession>
<dbReference type="InParanoid" id="A2F141"/>
<evidence type="ECO:0000313" key="1">
    <source>
        <dbReference type="EMBL" id="EAY01392.1"/>
    </source>
</evidence>
<name>A2F141_TRIV3</name>
<dbReference type="RefSeq" id="XP_001330240.1">
    <property type="nucleotide sequence ID" value="XM_001330205.1"/>
</dbReference>
<protein>
    <submittedName>
        <fullName evidence="1">Uncharacterized protein</fullName>
    </submittedName>
</protein>
<dbReference type="SMR" id="A2F141"/>
<dbReference type="AlphaFoldDB" id="A2F141"/>
<organism evidence="1 2">
    <name type="scientific">Trichomonas vaginalis (strain ATCC PRA-98 / G3)</name>
    <dbReference type="NCBI Taxonomy" id="412133"/>
    <lineage>
        <taxon>Eukaryota</taxon>
        <taxon>Metamonada</taxon>
        <taxon>Parabasalia</taxon>
        <taxon>Trichomonadida</taxon>
        <taxon>Trichomonadidae</taxon>
        <taxon>Trichomonas</taxon>
    </lineage>
</organism>
<reference evidence="1" key="1">
    <citation type="submission" date="2006-10" db="EMBL/GenBank/DDBJ databases">
        <authorList>
            <person name="Amadeo P."/>
            <person name="Zhao Q."/>
            <person name="Wortman J."/>
            <person name="Fraser-Liggett C."/>
            <person name="Carlton J."/>
        </authorList>
    </citation>
    <scope>NUCLEOTIDE SEQUENCE</scope>
    <source>
        <strain evidence="1">G3</strain>
    </source>
</reference>
<gene>
    <name evidence="1" type="ORF">TVAG_325060</name>
</gene>
<dbReference type="KEGG" id="tva:4759218"/>
<evidence type="ECO:0000313" key="2">
    <source>
        <dbReference type="Proteomes" id="UP000001542"/>
    </source>
</evidence>
<dbReference type="VEuPathDB" id="TrichDB:TVAG_325060"/>
<reference evidence="1" key="2">
    <citation type="journal article" date="2007" name="Science">
        <title>Draft genome sequence of the sexually transmitted pathogen Trichomonas vaginalis.</title>
        <authorList>
            <person name="Carlton J.M."/>
            <person name="Hirt R.P."/>
            <person name="Silva J.C."/>
            <person name="Delcher A.L."/>
            <person name="Schatz M."/>
            <person name="Zhao Q."/>
            <person name="Wortman J.R."/>
            <person name="Bidwell S.L."/>
            <person name="Alsmark U.C.M."/>
            <person name="Besteiro S."/>
            <person name="Sicheritz-Ponten T."/>
            <person name="Noel C.J."/>
            <person name="Dacks J.B."/>
            <person name="Foster P.G."/>
            <person name="Simillion C."/>
            <person name="Van de Peer Y."/>
            <person name="Miranda-Saavedra D."/>
            <person name="Barton G.J."/>
            <person name="Westrop G.D."/>
            <person name="Mueller S."/>
            <person name="Dessi D."/>
            <person name="Fiori P.L."/>
            <person name="Ren Q."/>
            <person name="Paulsen I."/>
            <person name="Zhang H."/>
            <person name="Bastida-Corcuera F.D."/>
            <person name="Simoes-Barbosa A."/>
            <person name="Brown M.T."/>
            <person name="Hayes R.D."/>
            <person name="Mukherjee M."/>
            <person name="Okumura C.Y."/>
            <person name="Schneider R."/>
            <person name="Smith A.J."/>
            <person name="Vanacova S."/>
            <person name="Villalvazo M."/>
            <person name="Haas B.J."/>
            <person name="Pertea M."/>
            <person name="Feldblyum T.V."/>
            <person name="Utterback T.R."/>
            <person name="Shu C.L."/>
            <person name="Osoegawa K."/>
            <person name="de Jong P.J."/>
            <person name="Hrdy I."/>
            <person name="Horvathova L."/>
            <person name="Zubacova Z."/>
            <person name="Dolezal P."/>
            <person name="Malik S.B."/>
            <person name="Logsdon J.M. Jr."/>
            <person name="Henze K."/>
            <person name="Gupta A."/>
            <person name="Wang C.C."/>
            <person name="Dunne R.L."/>
            <person name="Upcroft J.A."/>
            <person name="Upcroft P."/>
            <person name="White O."/>
            <person name="Salzberg S.L."/>
            <person name="Tang P."/>
            <person name="Chiu C.-H."/>
            <person name="Lee Y.-S."/>
            <person name="Embley T.M."/>
            <person name="Coombs G.H."/>
            <person name="Mottram J.C."/>
            <person name="Tachezy J."/>
            <person name="Fraser-Liggett C.M."/>
            <person name="Johnson P.J."/>
        </authorList>
    </citation>
    <scope>NUCLEOTIDE SEQUENCE [LARGE SCALE GENOMIC DNA]</scope>
    <source>
        <strain evidence="1">G3</strain>
    </source>
</reference>
<proteinExistence type="predicted"/>
<dbReference type="VEuPathDB" id="TrichDB:TVAGG3_0814830"/>
<dbReference type="Proteomes" id="UP000001542">
    <property type="component" value="Unassembled WGS sequence"/>
</dbReference>
<dbReference type="EMBL" id="DS113569">
    <property type="protein sequence ID" value="EAY01392.1"/>
    <property type="molecule type" value="Genomic_DNA"/>
</dbReference>